<keyword evidence="1" id="KW-0472">Membrane</keyword>
<evidence type="ECO:0000313" key="3">
    <source>
        <dbReference type="Proteomes" id="UP000467428"/>
    </source>
</evidence>
<reference evidence="2 3" key="1">
    <citation type="journal article" date="2019" name="Emerg. Microbes Infect.">
        <title>Comprehensive subspecies identification of 175 nontuberculous mycobacteria species based on 7547 genomic profiles.</title>
        <authorList>
            <person name="Matsumoto Y."/>
            <person name="Kinjo T."/>
            <person name="Motooka D."/>
            <person name="Nabeya D."/>
            <person name="Jung N."/>
            <person name="Uechi K."/>
            <person name="Horii T."/>
            <person name="Iida T."/>
            <person name="Fujita J."/>
            <person name="Nakamura S."/>
        </authorList>
    </citation>
    <scope>NUCLEOTIDE SEQUENCE [LARGE SCALE GENOMIC DNA]</scope>
    <source>
        <strain evidence="2 3">JCM 18538</strain>
    </source>
</reference>
<dbReference type="AlphaFoldDB" id="A0A7I7RWJ4"/>
<evidence type="ECO:0000313" key="2">
    <source>
        <dbReference type="EMBL" id="BBY48570.1"/>
    </source>
</evidence>
<dbReference type="EMBL" id="AP022593">
    <property type="protein sequence ID" value="BBY48570.1"/>
    <property type="molecule type" value="Genomic_DNA"/>
</dbReference>
<organism evidence="2 3">
    <name type="scientific">Mycolicibacterium arabiense</name>
    <dbReference type="NCBI Taxonomy" id="1286181"/>
    <lineage>
        <taxon>Bacteria</taxon>
        <taxon>Bacillati</taxon>
        <taxon>Actinomycetota</taxon>
        <taxon>Actinomycetes</taxon>
        <taxon>Mycobacteriales</taxon>
        <taxon>Mycobacteriaceae</taxon>
        <taxon>Mycolicibacterium</taxon>
    </lineage>
</organism>
<protein>
    <submittedName>
        <fullName evidence="2">Uncharacterized protein</fullName>
    </submittedName>
</protein>
<keyword evidence="1" id="KW-1133">Transmembrane helix</keyword>
<name>A0A7I7RWJ4_9MYCO</name>
<sequence length="54" mass="6170">MSTTVEVILITALVLGIVVAMFGAIYAWEKWVAGSRAEKRIDDFFDRVSDKFFR</sequence>
<proteinExistence type="predicted"/>
<gene>
    <name evidence="2" type="ORF">MARA_20380</name>
</gene>
<keyword evidence="3" id="KW-1185">Reference proteome</keyword>
<keyword evidence="1" id="KW-0812">Transmembrane</keyword>
<dbReference type="RefSeq" id="WP_170314460.1">
    <property type="nucleotide sequence ID" value="NZ_AP022593.1"/>
</dbReference>
<dbReference type="Proteomes" id="UP000467428">
    <property type="component" value="Chromosome"/>
</dbReference>
<geneLocation type="plasmid" evidence="3">
    <name>pjcm18538 dna</name>
</geneLocation>
<accession>A0A7I7RWJ4</accession>
<evidence type="ECO:0000256" key="1">
    <source>
        <dbReference type="SAM" id="Phobius"/>
    </source>
</evidence>
<feature type="transmembrane region" description="Helical" evidence="1">
    <location>
        <begin position="7"/>
        <end position="28"/>
    </location>
</feature>
<dbReference type="KEGG" id="marz:MARA_20380"/>